<reference evidence="5 6" key="1">
    <citation type="submission" date="2024-11" db="EMBL/GenBank/DDBJ databases">
        <authorList>
            <person name="Heng Y.C."/>
            <person name="Lim A.C.H."/>
            <person name="Lee J.K.Y."/>
            <person name="Kittelmann S."/>
        </authorList>
    </citation>
    <scope>NUCLEOTIDE SEQUENCE [LARGE SCALE GENOMIC DNA]</scope>
    <source>
        <strain evidence="5 6">WILCCON 0114</strain>
    </source>
</reference>
<evidence type="ECO:0000313" key="5">
    <source>
        <dbReference type="EMBL" id="MFL0252776.1"/>
    </source>
</evidence>
<dbReference type="PRINTS" id="PR00036">
    <property type="entry name" value="HTHLACI"/>
</dbReference>
<keyword evidence="3" id="KW-0804">Transcription</keyword>
<accession>A0ABW8TKJ6</accession>
<dbReference type="Gene3D" id="1.10.260.40">
    <property type="entry name" value="lambda repressor-like DNA-binding domains"/>
    <property type="match status" value="1"/>
</dbReference>
<keyword evidence="6" id="KW-1185">Reference proteome</keyword>
<dbReference type="PANTHER" id="PTHR30146">
    <property type="entry name" value="LACI-RELATED TRANSCRIPTIONAL REPRESSOR"/>
    <property type="match status" value="1"/>
</dbReference>
<organism evidence="5 6">
    <name type="scientific">Clostridium neuense</name>
    <dbReference type="NCBI Taxonomy" id="1728934"/>
    <lineage>
        <taxon>Bacteria</taxon>
        <taxon>Bacillati</taxon>
        <taxon>Bacillota</taxon>
        <taxon>Clostridia</taxon>
        <taxon>Eubacteriales</taxon>
        <taxon>Clostridiaceae</taxon>
        <taxon>Clostridium</taxon>
    </lineage>
</organism>
<dbReference type="InterPro" id="IPR000843">
    <property type="entry name" value="HTH_LacI"/>
</dbReference>
<evidence type="ECO:0000256" key="1">
    <source>
        <dbReference type="ARBA" id="ARBA00023015"/>
    </source>
</evidence>
<dbReference type="SUPFAM" id="SSF47413">
    <property type="entry name" value="lambda repressor-like DNA-binding domains"/>
    <property type="match status" value="1"/>
</dbReference>
<dbReference type="EMBL" id="JBJIAA010000020">
    <property type="protein sequence ID" value="MFL0252776.1"/>
    <property type="molecule type" value="Genomic_DNA"/>
</dbReference>
<dbReference type="InterPro" id="IPR046335">
    <property type="entry name" value="LacI/GalR-like_sensor"/>
</dbReference>
<dbReference type="SMART" id="SM00354">
    <property type="entry name" value="HTH_LACI"/>
    <property type="match status" value="1"/>
</dbReference>
<keyword evidence="2 5" id="KW-0238">DNA-binding</keyword>
<name>A0ABW8TKJ6_9CLOT</name>
<dbReference type="PROSITE" id="PS00356">
    <property type="entry name" value="HTH_LACI_1"/>
    <property type="match status" value="1"/>
</dbReference>
<dbReference type="Pfam" id="PF00356">
    <property type="entry name" value="LacI"/>
    <property type="match status" value="1"/>
</dbReference>
<sequence>MSVTIKDVAREANVSPSTVSRVISNSPRISDETKEKVNRIIKKLNYHPNVIARSLANNTTNVIGIILTSEIDDLTKNPFFIQVMTGISTYAKEKGYYIMYTFCTTYEEELKCAKNYVNGNLVDGIILSAVVDNDKCIQYLKDIQFPFVVIGRPENTNNILWVDNDNFKAMYNVVSKFLLRGYKNVAFIGPKIEMSVAKDRLSGYIQAHKINGVEINKNFIKEVPAFKEEYGYESMKEIIKSEIPEAVVAADDLLAFGAIRYLHENKMENTSVVGFNNTPQAEYYRPSLTSVDINVKKVGYYASKLLVDRLKNNVKENHYIVETNLVERETTNFGKNYTQLK</sequence>
<dbReference type="CDD" id="cd01392">
    <property type="entry name" value="HTH_LacI"/>
    <property type="match status" value="1"/>
</dbReference>
<comment type="caution">
    <text evidence="5">The sequence shown here is derived from an EMBL/GenBank/DDBJ whole genome shotgun (WGS) entry which is preliminary data.</text>
</comment>
<dbReference type="SUPFAM" id="SSF53822">
    <property type="entry name" value="Periplasmic binding protein-like I"/>
    <property type="match status" value="1"/>
</dbReference>
<dbReference type="GO" id="GO:0003677">
    <property type="term" value="F:DNA binding"/>
    <property type="evidence" value="ECO:0007669"/>
    <property type="project" value="UniProtKB-KW"/>
</dbReference>
<dbReference type="PROSITE" id="PS50932">
    <property type="entry name" value="HTH_LACI_2"/>
    <property type="match status" value="1"/>
</dbReference>
<gene>
    <name evidence="5" type="ORF">ACJDT4_20410</name>
</gene>
<keyword evidence="1" id="KW-0805">Transcription regulation</keyword>
<evidence type="ECO:0000256" key="2">
    <source>
        <dbReference type="ARBA" id="ARBA00023125"/>
    </source>
</evidence>
<evidence type="ECO:0000256" key="3">
    <source>
        <dbReference type="ARBA" id="ARBA00023163"/>
    </source>
</evidence>
<protein>
    <submittedName>
        <fullName evidence="5">LacI family DNA-binding transcriptional regulator</fullName>
    </submittedName>
</protein>
<evidence type="ECO:0000313" key="6">
    <source>
        <dbReference type="Proteomes" id="UP001623592"/>
    </source>
</evidence>
<dbReference type="RefSeq" id="WP_406789432.1">
    <property type="nucleotide sequence ID" value="NZ_JBJIAA010000020.1"/>
</dbReference>
<evidence type="ECO:0000259" key="4">
    <source>
        <dbReference type="PROSITE" id="PS50932"/>
    </source>
</evidence>
<dbReference type="Gene3D" id="3.40.50.2300">
    <property type="match status" value="2"/>
</dbReference>
<dbReference type="InterPro" id="IPR010982">
    <property type="entry name" value="Lambda_DNA-bd_dom_sf"/>
</dbReference>
<proteinExistence type="predicted"/>
<dbReference type="Pfam" id="PF13377">
    <property type="entry name" value="Peripla_BP_3"/>
    <property type="match status" value="1"/>
</dbReference>
<dbReference type="InterPro" id="IPR028082">
    <property type="entry name" value="Peripla_BP_I"/>
</dbReference>
<dbReference type="Proteomes" id="UP001623592">
    <property type="component" value="Unassembled WGS sequence"/>
</dbReference>
<dbReference type="CDD" id="cd06294">
    <property type="entry name" value="PBP1_MalR-like"/>
    <property type="match status" value="1"/>
</dbReference>
<dbReference type="PANTHER" id="PTHR30146:SF109">
    <property type="entry name" value="HTH-TYPE TRANSCRIPTIONAL REGULATOR GALS"/>
    <property type="match status" value="1"/>
</dbReference>
<feature type="domain" description="HTH lacI-type" evidence="4">
    <location>
        <begin position="3"/>
        <end position="57"/>
    </location>
</feature>